<evidence type="ECO:0000256" key="6">
    <source>
        <dbReference type="ARBA" id="ARBA00022723"/>
    </source>
</evidence>
<evidence type="ECO:0000256" key="10">
    <source>
        <dbReference type="ARBA" id="ARBA00023136"/>
    </source>
</evidence>
<dbReference type="Pfam" id="PF03188">
    <property type="entry name" value="Cytochrom_B561"/>
    <property type="match status" value="1"/>
</dbReference>
<feature type="transmembrane region" description="Helical" evidence="11">
    <location>
        <begin position="125"/>
        <end position="145"/>
    </location>
</feature>
<sequence length="216" mass="23757">MADTDHSVLLDMSKASGAALPFILRGLALFMALSIPIVALDSTLYSWHPTLMALGFLGLMTEGLGAIEISKFMKGKRHFHSWHAIIGFVAVMLTYVAALGGGFSFKKLGLLTNLPTPWHGPVKFTHRWLGMITWLLGLVAAYLMLEHHSIFKAKALSLAWQFSLCLVGLAIFVMAVKPSKAPANGYNLLESDMRPMQRKQMAELQESRPLSCPDTT</sequence>
<feature type="transmembrane region" description="Helical" evidence="11">
    <location>
        <begin position="22"/>
        <end position="39"/>
    </location>
</feature>
<evidence type="ECO:0000313" key="13">
    <source>
        <dbReference type="EMBL" id="KAK9811079.1"/>
    </source>
</evidence>
<dbReference type="GO" id="GO:0140575">
    <property type="term" value="F:transmembrane monodehydroascorbate reductase activity"/>
    <property type="evidence" value="ECO:0007669"/>
    <property type="project" value="InterPro"/>
</dbReference>
<evidence type="ECO:0000256" key="9">
    <source>
        <dbReference type="ARBA" id="ARBA00023004"/>
    </source>
</evidence>
<evidence type="ECO:0000256" key="2">
    <source>
        <dbReference type="ARBA" id="ARBA00004141"/>
    </source>
</evidence>
<keyword evidence="3" id="KW-0813">Transport</keyword>
<keyword evidence="4" id="KW-0349">Heme</keyword>
<proteinExistence type="predicted"/>
<evidence type="ECO:0000256" key="1">
    <source>
        <dbReference type="ARBA" id="ARBA00001970"/>
    </source>
</evidence>
<feature type="transmembrane region" description="Helical" evidence="11">
    <location>
        <begin position="51"/>
        <end position="70"/>
    </location>
</feature>
<feature type="domain" description="Cytochrome b561" evidence="12">
    <location>
        <begin position="64"/>
        <end position="152"/>
    </location>
</feature>
<accession>A0AAW1PT89</accession>
<evidence type="ECO:0000256" key="7">
    <source>
        <dbReference type="ARBA" id="ARBA00022982"/>
    </source>
</evidence>
<dbReference type="PANTHER" id="PTHR15422:SF45">
    <property type="entry name" value="CYTOCHROME B561 DOMAIN-CONTAINING PROTEIN"/>
    <property type="match status" value="1"/>
</dbReference>
<dbReference type="InterPro" id="IPR045150">
    <property type="entry name" value="CYB561D1/2"/>
</dbReference>
<keyword evidence="7" id="KW-0249">Electron transport</keyword>
<dbReference type="GO" id="GO:0046872">
    <property type="term" value="F:metal ion binding"/>
    <property type="evidence" value="ECO:0007669"/>
    <property type="project" value="UniProtKB-KW"/>
</dbReference>
<gene>
    <name evidence="13" type="ORF">WJX73_000548</name>
</gene>
<reference evidence="13 14" key="1">
    <citation type="journal article" date="2024" name="Nat. Commun.">
        <title>Phylogenomics reveals the evolutionary origins of lichenization in chlorophyte algae.</title>
        <authorList>
            <person name="Puginier C."/>
            <person name="Libourel C."/>
            <person name="Otte J."/>
            <person name="Skaloud P."/>
            <person name="Haon M."/>
            <person name="Grisel S."/>
            <person name="Petersen M."/>
            <person name="Berrin J.G."/>
            <person name="Delaux P.M."/>
            <person name="Dal Grande F."/>
            <person name="Keller J."/>
        </authorList>
    </citation>
    <scope>NUCLEOTIDE SEQUENCE [LARGE SCALE GENOMIC DNA]</scope>
    <source>
        <strain evidence="13 14">SAG 2036</strain>
    </source>
</reference>
<dbReference type="PANTHER" id="PTHR15422">
    <property type="entry name" value="OS05G0565100 PROTEIN"/>
    <property type="match status" value="1"/>
</dbReference>
<dbReference type="AlphaFoldDB" id="A0AAW1PT89"/>
<keyword evidence="10 11" id="KW-0472">Membrane</keyword>
<keyword evidence="14" id="KW-1185">Reference proteome</keyword>
<protein>
    <recommendedName>
        <fullName evidence="12">Cytochrome b561 domain-containing protein</fullName>
    </recommendedName>
</protein>
<dbReference type="Gene3D" id="1.20.120.1770">
    <property type="match status" value="1"/>
</dbReference>
<evidence type="ECO:0000256" key="8">
    <source>
        <dbReference type="ARBA" id="ARBA00022989"/>
    </source>
</evidence>
<evidence type="ECO:0000259" key="12">
    <source>
        <dbReference type="Pfam" id="PF03188"/>
    </source>
</evidence>
<feature type="transmembrane region" description="Helical" evidence="11">
    <location>
        <begin position="157"/>
        <end position="176"/>
    </location>
</feature>
<keyword evidence="8 11" id="KW-1133">Transmembrane helix</keyword>
<organism evidence="13 14">
    <name type="scientific">Symbiochloris irregularis</name>
    <dbReference type="NCBI Taxonomy" id="706552"/>
    <lineage>
        <taxon>Eukaryota</taxon>
        <taxon>Viridiplantae</taxon>
        <taxon>Chlorophyta</taxon>
        <taxon>core chlorophytes</taxon>
        <taxon>Trebouxiophyceae</taxon>
        <taxon>Trebouxiales</taxon>
        <taxon>Trebouxiaceae</taxon>
        <taxon>Symbiochloris</taxon>
    </lineage>
</organism>
<feature type="transmembrane region" description="Helical" evidence="11">
    <location>
        <begin position="82"/>
        <end position="105"/>
    </location>
</feature>
<comment type="caution">
    <text evidence="13">The sequence shown here is derived from an EMBL/GenBank/DDBJ whole genome shotgun (WGS) entry which is preliminary data.</text>
</comment>
<evidence type="ECO:0000256" key="11">
    <source>
        <dbReference type="SAM" id="Phobius"/>
    </source>
</evidence>
<keyword evidence="5 11" id="KW-0812">Transmembrane</keyword>
<comment type="subcellular location">
    <subcellularLocation>
        <location evidence="2">Membrane</location>
        <topology evidence="2">Multi-pass membrane protein</topology>
    </subcellularLocation>
</comment>
<evidence type="ECO:0000256" key="5">
    <source>
        <dbReference type="ARBA" id="ARBA00022692"/>
    </source>
</evidence>
<name>A0AAW1PT89_9CHLO</name>
<dbReference type="InterPro" id="IPR006593">
    <property type="entry name" value="Cyt_b561/ferric_Rdtase_TM"/>
</dbReference>
<evidence type="ECO:0000256" key="4">
    <source>
        <dbReference type="ARBA" id="ARBA00022617"/>
    </source>
</evidence>
<dbReference type="Proteomes" id="UP001465755">
    <property type="component" value="Unassembled WGS sequence"/>
</dbReference>
<dbReference type="GO" id="GO:0016020">
    <property type="term" value="C:membrane"/>
    <property type="evidence" value="ECO:0007669"/>
    <property type="project" value="UniProtKB-SubCell"/>
</dbReference>
<evidence type="ECO:0000313" key="14">
    <source>
        <dbReference type="Proteomes" id="UP001465755"/>
    </source>
</evidence>
<dbReference type="EMBL" id="JALJOQ010000011">
    <property type="protein sequence ID" value="KAK9811079.1"/>
    <property type="molecule type" value="Genomic_DNA"/>
</dbReference>
<keyword evidence="9" id="KW-0408">Iron</keyword>
<comment type="cofactor">
    <cofactor evidence="1">
        <name>heme b</name>
        <dbReference type="ChEBI" id="CHEBI:60344"/>
    </cofactor>
</comment>
<keyword evidence="6" id="KW-0479">Metal-binding</keyword>
<evidence type="ECO:0000256" key="3">
    <source>
        <dbReference type="ARBA" id="ARBA00022448"/>
    </source>
</evidence>